<dbReference type="EMBL" id="BQKI01000076">
    <property type="protein sequence ID" value="GJN22846.1"/>
    <property type="molecule type" value="Genomic_DNA"/>
</dbReference>
<gene>
    <name evidence="2" type="primary">gb10446</name>
    <name evidence="2" type="ORF">PR202_gb10446</name>
</gene>
<sequence length="261" mass="27021">MQCMQAEPDSAGSHADAAGSSSPSVSCRRRRGAGAVPPFPVSGGYRGGCRGRGGRRWLSLAKPVPKVARRDPVRYEGGGGGSRAGLVAVGGGGEASTRTQRRGGKKATDKRGGGISQAGLVVEGGGGEASRWSRGGGGGRRGRIRTAPVHRRLRLAATSLPVFLGESQAAADADGEGKGRLRRLAGGGGMACDGGFVGQARCTGGGEEASGRGRERERAGEQRRGRQGGWGKQIWRRWDAAVREHRFAGGVENRRLEEGAR</sequence>
<feature type="compositionally biased region" description="Basic and acidic residues" evidence="1">
    <location>
        <begin position="209"/>
        <end position="224"/>
    </location>
</feature>
<feature type="compositionally biased region" description="Gly residues" evidence="1">
    <location>
        <begin position="76"/>
        <end position="94"/>
    </location>
</feature>
<feature type="region of interest" description="Disordered" evidence="1">
    <location>
        <begin position="1"/>
        <end position="48"/>
    </location>
</feature>
<dbReference type="Proteomes" id="UP001054889">
    <property type="component" value="Unassembled WGS sequence"/>
</dbReference>
<comment type="caution">
    <text evidence="2">The sequence shown here is derived from an EMBL/GenBank/DDBJ whole genome shotgun (WGS) entry which is preliminary data.</text>
</comment>
<keyword evidence="3" id="KW-1185">Reference proteome</keyword>
<reference evidence="2" key="2">
    <citation type="submission" date="2021-12" db="EMBL/GenBank/DDBJ databases">
        <title>Resequencing data analysis of finger millet.</title>
        <authorList>
            <person name="Hatakeyama M."/>
            <person name="Aluri S."/>
            <person name="Balachadran M.T."/>
            <person name="Sivarajan S.R."/>
            <person name="Poveda L."/>
            <person name="Shimizu-Inatsugi R."/>
            <person name="Schlapbach R."/>
            <person name="Sreeman S.M."/>
            <person name="Shimizu K.K."/>
        </authorList>
    </citation>
    <scope>NUCLEOTIDE SEQUENCE</scope>
</reference>
<accession>A0AAV5EKY4</accession>
<evidence type="ECO:0000256" key="1">
    <source>
        <dbReference type="SAM" id="MobiDB-lite"/>
    </source>
</evidence>
<feature type="region of interest" description="Disordered" evidence="1">
    <location>
        <begin position="71"/>
        <end position="143"/>
    </location>
</feature>
<feature type="compositionally biased region" description="Gly residues" evidence="1">
    <location>
        <begin position="122"/>
        <end position="139"/>
    </location>
</feature>
<protein>
    <submittedName>
        <fullName evidence="2">Uncharacterized protein</fullName>
    </submittedName>
</protein>
<name>A0AAV5EKY4_ELECO</name>
<organism evidence="2 3">
    <name type="scientific">Eleusine coracana subsp. coracana</name>
    <dbReference type="NCBI Taxonomy" id="191504"/>
    <lineage>
        <taxon>Eukaryota</taxon>
        <taxon>Viridiplantae</taxon>
        <taxon>Streptophyta</taxon>
        <taxon>Embryophyta</taxon>
        <taxon>Tracheophyta</taxon>
        <taxon>Spermatophyta</taxon>
        <taxon>Magnoliopsida</taxon>
        <taxon>Liliopsida</taxon>
        <taxon>Poales</taxon>
        <taxon>Poaceae</taxon>
        <taxon>PACMAD clade</taxon>
        <taxon>Chloridoideae</taxon>
        <taxon>Cynodonteae</taxon>
        <taxon>Eleusininae</taxon>
        <taxon>Eleusine</taxon>
    </lineage>
</organism>
<feature type="compositionally biased region" description="Low complexity" evidence="1">
    <location>
        <begin position="8"/>
        <end position="26"/>
    </location>
</feature>
<proteinExistence type="predicted"/>
<dbReference type="AlphaFoldDB" id="A0AAV5EKY4"/>
<feature type="region of interest" description="Disordered" evidence="1">
    <location>
        <begin position="202"/>
        <end position="231"/>
    </location>
</feature>
<evidence type="ECO:0000313" key="2">
    <source>
        <dbReference type="EMBL" id="GJN22846.1"/>
    </source>
</evidence>
<reference evidence="2" key="1">
    <citation type="journal article" date="2018" name="DNA Res.">
        <title>Multiple hybrid de novo genome assembly of finger millet, an orphan allotetraploid crop.</title>
        <authorList>
            <person name="Hatakeyama M."/>
            <person name="Aluri S."/>
            <person name="Balachadran M.T."/>
            <person name="Sivarajan S.R."/>
            <person name="Patrignani A."/>
            <person name="Gruter S."/>
            <person name="Poveda L."/>
            <person name="Shimizu-Inatsugi R."/>
            <person name="Baeten J."/>
            <person name="Francoijs K.J."/>
            <person name="Nataraja K.N."/>
            <person name="Reddy Y.A.N."/>
            <person name="Phadnis S."/>
            <person name="Ravikumar R.L."/>
            <person name="Schlapbach R."/>
            <person name="Sreeman S.M."/>
            <person name="Shimizu K.K."/>
        </authorList>
    </citation>
    <scope>NUCLEOTIDE SEQUENCE</scope>
</reference>
<evidence type="ECO:0000313" key="3">
    <source>
        <dbReference type="Proteomes" id="UP001054889"/>
    </source>
</evidence>